<evidence type="ECO:0000313" key="2">
    <source>
        <dbReference type="EMBL" id="ERH60081.1"/>
    </source>
</evidence>
<accession>U1TNM7</accession>
<protein>
    <submittedName>
        <fullName evidence="2">Uncharacterized protein</fullName>
    </submittedName>
</protein>
<dbReference type="EMBL" id="AVQG01000007">
    <property type="protein sequence ID" value="ERH60081.1"/>
    <property type="molecule type" value="Genomic_DNA"/>
</dbReference>
<dbReference type="EMBL" id="CP007637">
    <property type="protein sequence ID" value="AIB38157.1"/>
    <property type="molecule type" value="Genomic_DNA"/>
</dbReference>
<dbReference type="Proteomes" id="UP000027308">
    <property type="component" value="Chromosome"/>
</dbReference>
<dbReference type="AlphaFoldDB" id="U1TNM7"/>
<name>U1TNM7_9PSED</name>
<organism evidence="2 3">
    <name type="scientific">Pseudomonas simiae</name>
    <dbReference type="NCBI Taxonomy" id="321846"/>
    <lineage>
        <taxon>Bacteria</taxon>
        <taxon>Pseudomonadati</taxon>
        <taxon>Pseudomonadota</taxon>
        <taxon>Gammaproteobacteria</taxon>
        <taxon>Pseudomonadales</taxon>
        <taxon>Pseudomonadaceae</taxon>
        <taxon>Pseudomonas</taxon>
    </lineage>
</organism>
<sequence length="123" mass="13456">MQLAHALNGIGLRVLCVRLEVRSGRCLLQREASGLALHPSVKGYCRPDLPAHYREKIGFVLWRMVTDRRQKACFSSQSAGLLGLAGGTSGRIFFEGAQRGEEGPGSLPQERFLAANKIGFRST</sequence>
<reference evidence="2 3" key="1">
    <citation type="submission" date="2013-08" db="EMBL/GenBank/DDBJ databases">
        <title>Biodegradation of aromatic compounds in biofilm forming Pseudomonas isolated from sewage sludge.</title>
        <authorList>
            <person name="Qureshi A."/>
            <person name="Ghosh S."/>
            <person name="Khardenavis A.A."/>
            <person name="Kapley A."/>
            <person name="Purohit H.J."/>
        </authorList>
    </citation>
    <scope>NUCLEOTIDE SEQUENCE [LARGE SCALE GENOMIC DNA]</scope>
    <source>
        <strain evidence="2 3">EGD-AQ6</strain>
    </source>
</reference>
<evidence type="ECO:0000313" key="3">
    <source>
        <dbReference type="Proteomes" id="UP000016504"/>
    </source>
</evidence>
<proteinExistence type="predicted"/>
<evidence type="ECO:0000313" key="1">
    <source>
        <dbReference type="EMBL" id="AIB38157.1"/>
    </source>
</evidence>
<dbReference type="Proteomes" id="UP000016504">
    <property type="component" value="Unassembled WGS sequence"/>
</dbReference>
<evidence type="ECO:0000313" key="4">
    <source>
        <dbReference type="Proteomes" id="UP000027308"/>
    </source>
</evidence>
<accession>A0A1N7U5I7</accession>
<gene>
    <name evidence="2" type="ORF">O204_20500</name>
    <name evidence="1" type="ORF">PS417_21760</name>
</gene>
<reference evidence="1 4" key="2">
    <citation type="submission" date="2014-05" db="EMBL/GenBank/DDBJ databases">
        <title>Pseudomonas simiae WCS417.</title>
        <authorList>
            <person name="Berendsen R.L."/>
        </authorList>
    </citation>
    <scope>NUCLEOTIDE SEQUENCE [LARGE SCALE GENOMIC DNA]</scope>
    <source>
        <strain evidence="1 4">WCS417</strain>
    </source>
</reference>